<dbReference type="PANTHER" id="PTHR46663:SF2">
    <property type="entry name" value="GGDEF DOMAIN-CONTAINING PROTEIN"/>
    <property type="match status" value="1"/>
</dbReference>
<evidence type="ECO:0000313" key="2">
    <source>
        <dbReference type="EMBL" id="KAF0677577.1"/>
    </source>
</evidence>
<dbReference type="InterPro" id="IPR042463">
    <property type="entry name" value="HNOB_dom_associated_sf"/>
</dbReference>
<dbReference type="PANTHER" id="PTHR46663">
    <property type="entry name" value="DIGUANYLATE CYCLASE DGCT-RELATED"/>
    <property type="match status" value="1"/>
</dbReference>
<gene>
    <name evidence="2" type="ORF">PMES_00082</name>
</gene>
<feature type="domain" description="GGDEF" evidence="1">
    <location>
        <begin position="189"/>
        <end position="323"/>
    </location>
</feature>
<dbReference type="Proteomes" id="UP000698242">
    <property type="component" value="Unassembled WGS sequence"/>
</dbReference>
<organism evidence="2 3">
    <name type="scientific">Profundibacterium mesophilum KAUST100406-0324</name>
    <dbReference type="NCBI Taxonomy" id="1037889"/>
    <lineage>
        <taxon>Bacteria</taxon>
        <taxon>Pseudomonadati</taxon>
        <taxon>Pseudomonadota</taxon>
        <taxon>Alphaproteobacteria</taxon>
        <taxon>Rhodobacterales</taxon>
        <taxon>Roseobacteraceae</taxon>
        <taxon>Profundibacterium</taxon>
    </lineage>
</organism>
<comment type="caution">
    <text evidence="2">The sequence shown here is derived from an EMBL/GenBank/DDBJ whole genome shotgun (WGS) entry which is preliminary data.</text>
</comment>
<dbReference type="InterPro" id="IPR000160">
    <property type="entry name" value="GGDEF_dom"/>
</dbReference>
<proteinExistence type="predicted"/>
<name>A0A921TER1_9RHOB</name>
<dbReference type="Pfam" id="PF00990">
    <property type="entry name" value="GGDEF"/>
    <property type="match status" value="1"/>
</dbReference>
<dbReference type="AlphaFoldDB" id="A0A921TER1"/>
<dbReference type="RefSeq" id="WP_159963551.1">
    <property type="nucleotide sequence ID" value="NZ_APKE01000001.1"/>
</dbReference>
<dbReference type="EMBL" id="APKE01000001">
    <property type="protein sequence ID" value="KAF0677577.1"/>
    <property type="molecule type" value="Genomic_DNA"/>
</dbReference>
<sequence length="335" mass="36310">MSVPPKPAVDPFDQLIPMHLRLDAQGRVTHVGPSLAKLAPQARLVGRGVSELLAIRRPAGLSSDAAIMRAEGRTLHVTLRAGHGTRMRGQLVRLGSGAILNLSLALSELSDLSRYRLTCTDFAPTDMTIDMLYLVEAKSAAMAESRQLIQRLEGARLTAEAQAFTDTLTGLRNRRALDQVLHRMIEQKRPFAITHLDLDLFKQVNDTLGHAAGDHVLRKVACILLNSTRNTDLVARVGGDEFTILLDGLVDHAALRSSGARIIERLEAPIDYAGTVCRISASLGTTTSDLYARPNPGQMLEDADRALYVAKRLGRAQQVFHGAGGNASLPTRHAS</sequence>
<evidence type="ECO:0000313" key="3">
    <source>
        <dbReference type="Proteomes" id="UP000698242"/>
    </source>
</evidence>
<evidence type="ECO:0000259" key="1">
    <source>
        <dbReference type="PROSITE" id="PS50887"/>
    </source>
</evidence>
<keyword evidence="3" id="KW-1185">Reference proteome</keyword>
<dbReference type="Gene3D" id="3.30.70.270">
    <property type="match status" value="1"/>
</dbReference>
<protein>
    <submittedName>
        <fullName evidence="2">Sensor diguanylate cyclase</fullName>
    </submittedName>
</protein>
<dbReference type="InterPro" id="IPR029787">
    <property type="entry name" value="Nucleotide_cyclase"/>
</dbReference>
<dbReference type="NCBIfam" id="TIGR00254">
    <property type="entry name" value="GGDEF"/>
    <property type="match status" value="1"/>
</dbReference>
<dbReference type="CDD" id="cd01949">
    <property type="entry name" value="GGDEF"/>
    <property type="match status" value="1"/>
</dbReference>
<dbReference type="InterPro" id="IPR052163">
    <property type="entry name" value="DGC-Regulatory_Protein"/>
</dbReference>
<dbReference type="OrthoDB" id="9812260at2"/>
<dbReference type="PROSITE" id="PS50887">
    <property type="entry name" value="GGDEF"/>
    <property type="match status" value="1"/>
</dbReference>
<dbReference type="SUPFAM" id="SSF55073">
    <property type="entry name" value="Nucleotide cyclase"/>
    <property type="match status" value="1"/>
</dbReference>
<accession>A0A921TER1</accession>
<reference evidence="2" key="1">
    <citation type="submission" date="2013-03" db="EMBL/GenBank/DDBJ databases">
        <title>Genome Sequence of the Profundibacterium mesophilum strain KAUST100406-0324T from Red Sea, a novel genus in the family Rhodobacteraceae.</title>
        <authorList>
            <person name="Essack M."/>
            <person name="Alam I."/>
            <person name="Lafi F."/>
            <person name="Alawi W."/>
            <person name="Kamanu F."/>
            <person name="Al-Suwailem A."/>
            <person name="Lee O.O."/>
            <person name="Xu Y."/>
            <person name="Bajic V."/>
            <person name="Qian P.-Y."/>
            <person name="Archer J."/>
        </authorList>
    </citation>
    <scope>NUCLEOTIDE SEQUENCE</scope>
    <source>
        <strain evidence="2">KAUST100406-0324</strain>
    </source>
</reference>
<dbReference type="SMART" id="SM00267">
    <property type="entry name" value="GGDEF"/>
    <property type="match status" value="1"/>
</dbReference>
<dbReference type="Gene3D" id="3.30.450.260">
    <property type="entry name" value="Haem NO binding associated domain"/>
    <property type="match status" value="1"/>
</dbReference>
<dbReference type="InterPro" id="IPR043128">
    <property type="entry name" value="Rev_trsase/Diguanyl_cyclase"/>
</dbReference>